<proteinExistence type="predicted"/>
<sequence length="113" mass="12909">MSAASTFPTDRSTPLWSAWRGSGEQWDLPADYRRKLEELWQYNYNVPLRRMVLGSDGQRYDIDFSQNAMRNSETQETLFLRRLGGPHLVVFLGGQSNVAKTAGWTGYGNLYGK</sequence>
<dbReference type="AlphaFoldDB" id="A0A7S2HR33"/>
<accession>A0A7S2HR33</accession>
<evidence type="ECO:0000313" key="1">
    <source>
        <dbReference type="EMBL" id="CAD9497261.1"/>
    </source>
</evidence>
<name>A0A7S2HR33_9DINO</name>
<gene>
    <name evidence="1" type="ORF">AAND1436_LOCUS36294</name>
</gene>
<protein>
    <submittedName>
        <fullName evidence="1">Uncharacterized protein</fullName>
    </submittedName>
</protein>
<organism evidence="1">
    <name type="scientific">Alexandrium andersonii</name>
    <dbReference type="NCBI Taxonomy" id="327968"/>
    <lineage>
        <taxon>Eukaryota</taxon>
        <taxon>Sar</taxon>
        <taxon>Alveolata</taxon>
        <taxon>Dinophyceae</taxon>
        <taxon>Gonyaulacales</taxon>
        <taxon>Pyrocystaceae</taxon>
        <taxon>Alexandrium</taxon>
    </lineage>
</organism>
<dbReference type="EMBL" id="HBGQ01075837">
    <property type="protein sequence ID" value="CAD9497261.1"/>
    <property type="molecule type" value="Transcribed_RNA"/>
</dbReference>
<reference evidence="1" key="1">
    <citation type="submission" date="2021-01" db="EMBL/GenBank/DDBJ databases">
        <authorList>
            <person name="Corre E."/>
            <person name="Pelletier E."/>
            <person name="Niang G."/>
            <person name="Scheremetjew M."/>
            <person name="Finn R."/>
            <person name="Kale V."/>
            <person name="Holt S."/>
            <person name="Cochrane G."/>
            <person name="Meng A."/>
            <person name="Brown T."/>
            <person name="Cohen L."/>
        </authorList>
    </citation>
    <scope>NUCLEOTIDE SEQUENCE</scope>
    <source>
        <strain evidence="1">CCMP2222</strain>
    </source>
</reference>